<protein>
    <submittedName>
        <fullName evidence="1">Uncharacterized protein</fullName>
    </submittedName>
</protein>
<reference evidence="1 2" key="1">
    <citation type="journal article" date="2019" name="Environ. Microbiol.">
        <title>At the nexus of three kingdoms: the genome of the mycorrhizal fungus Gigaspora margarita provides insights into plant, endobacterial and fungal interactions.</title>
        <authorList>
            <person name="Venice F."/>
            <person name="Ghignone S."/>
            <person name="Salvioli di Fossalunga A."/>
            <person name="Amselem J."/>
            <person name="Novero M."/>
            <person name="Xianan X."/>
            <person name="Sedzielewska Toro K."/>
            <person name="Morin E."/>
            <person name="Lipzen A."/>
            <person name="Grigoriev I.V."/>
            <person name="Henrissat B."/>
            <person name="Martin F.M."/>
            <person name="Bonfante P."/>
        </authorList>
    </citation>
    <scope>NUCLEOTIDE SEQUENCE [LARGE SCALE GENOMIC DNA]</scope>
    <source>
        <strain evidence="1 2">BEG34</strain>
    </source>
</reference>
<gene>
    <name evidence="1" type="ORF">F8M41_013112</name>
</gene>
<name>A0A8H4ASH0_GIGMA</name>
<accession>A0A8H4ASH0</accession>
<dbReference type="OrthoDB" id="3246013at2759"/>
<organism evidence="1 2">
    <name type="scientific">Gigaspora margarita</name>
    <dbReference type="NCBI Taxonomy" id="4874"/>
    <lineage>
        <taxon>Eukaryota</taxon>
        <taxon>Fungi</taxon>
        <taxon>Fungi incertae sedis</taxon>
        <taxon>Mucoromycota</taxon>
        <taxon>Glomeromycotina</taxon>
        <taxon>Glomeromycetes</taxon>
        <taxon>Diversisporales</taxon>
        <taxon>Gigasporaceae</taxon>
        <taxon>Gigaspora</taxon>
    </lineage>
</organism>
<keyword evidence="2" id="KW-1185">Reference proteome</keyword>
<dbReference type="EMBL" id="WTPW01000267">
    <property type="protein sequence ID" value="KAF0528486.1"/>
    <property type="molecule type" value="Genomic_DNA"/>
</dbReference>
<dbReference type="Proteomes" id="UP000439903">
    <property type="component" value="Unassembled WGS sequence"/>
</dbReference>
<dbReference type="AlphaFoldDB" id="A0A8H4ASH0"/>
<evidence type="ECO:0000313" key="1">
    <source>
        <dbReference type="EMBL" id="KAF0528486.1"/>
    </source>
</evidence>
<comment type="caution">
    <text evidence="1">The sequence shown here is derived from an EMBL/GenBank/DDBJ whole genome shotgun (WGS) entry which is preliminary data.</text>
</comment>
<sequence length="376" mass="44993">MNNYEAIVIDRIYHLDLGLFKHQINFTCSLLKEKYRASILDTIDNRLANIPRFSELKIFKNSIQSLARITTNKYRNLMKVMIFVLDNLNIDKSIQNKLLKLYEDWNNMHLLSRYEEFTDNDLKDFENLIINWAQQFIKLFKTNSASKLKFPKLHSWIYYTTDLIKKYSCLNGFSTETYESLHKDFVKTLYYLSNKQNIEDQIMKMMCIRDRLHSWIYYTTDLIKKYSCLNGFSTETYESLHKDFVKTLYYLSNKQNIEDQIMKMVQRQAIASKLLSRKPKNFKTINPFKFTNLIWIFGLNNAPKFIDHRLKNYRPNSKIYSGNIAVAMNPEELLEYLTDKKICYGQIYLLIKVETAKENVDNLLLIQWYDFKSTKN</sequence>
<proteinExistence type="predicted"/>
<evidence type="ECO:0000313" key="2">
    <source>
        <dbReference type="Proteomes" id="UP000439903"/>
    </source>
</evidence>